<evidence type="ECO:0000313" key="5">
    <source>
        <dbReference type="Proteomes" id="UP000325286"/>
    </source>
</evidence>
<gene>
    <name evidence="4" type="primary">ubiB</name>
    <name evidence="4" type="ORF">UC8_43670</name>
</gene>
<evidence type="ECO:0000256" key="2">
    <source>
        <dbReference type="SAM" id="Phobius"/>
    </source>
</evidence>
<keyword evidence="2" id="KW-1133">Transmembrane helix</keyword>
<evidence type="ECO:0000259" key="3">
    <source>
        <dbReference type="Pfam" id="PF03109"/>
    </source>
</evidence>
<dbReference type="PANTHER" id="PTHR10566">
    <property type="entry name" value="CHAPERONE-ACTIVITY OF BC1 COMPLEX CABC1 -RELATED"/>
    <property type="match status" value="1"/>
</dbReference>
<feature type="domain" description="ABC1 atypical kinase-like" evidence="3">
    <location>
        <begin position="100"/>
        <end position="337"/>
    </location>
</feature>
<reference evidence="4 5" key="1">
    <citation type="submission" date="2019-08" db="EMBL/GenBank/DDBJ databases">
        <title>Deep-cultivation of Planctomycetes and their phenomic and genomic characterization uncovers novel biology.</title>
        <authorList>
            <person name="Wiegand S."/>
            <person name="Jogler M."/>
            <person name="Boedeker C."/>
            <person name="Pinto D."/>
            <person name="Vollmers J."/>
            <person name="Rivas-Marin E."/>
            <person name="Kohn T."/>
            <person name="Peeters S.H."/>
            <person name="Heuer A."/>
            <person name="Rast P."/>
            <person name="Oberbeckmann S."/>
            <person name="Bunk B."/>
            <person name="Jeske O."/>
            <person name="Meyerdierks A."/>
            <person name="Storesund J.E."/>
            <person name="Kallscheuer N."/>
            <person name="Luecker S."/>
            <person name="Lage O.M."/>
            <person name="Pohl T."/>
            <person name="Merkel B.J."/>
            <person name="Hornburger P."/>
            <person name="Mueller R.-W."/>
            <person name="Bruemmer F."/>
            <person name="Labrenz M."/>
            <person name="Spormann A.M."/>
            <person name="Op den Camp H."/>
            <person name="Overmann J."/>
            <person name="Amann R."/>
            <person name="Jetten M.S.M."/>
            <person name="Mascher T."/>
            <person name="Medema M.H."/>
            <person name="Devos D.P."/>
            <person name="Kaster A.-K."/>
            <person name="Ovreas L."/>
            <person name="Rohde M."/>
            <person name="Galperin M.Y."/>
            <person name="Jogler C."/>
        </authorList>
    </citation>
    <scope>NUCLEOTIDE SEQUENCE [LARGE SCALE GENOMIC DNA]</scope>
    <source>
        <strain evidence="4 5">UC8</strain>
    </source>
</reference>
<dbReference type="Proteomes" id="UP000325286">
    <property type="component" value="Chromosome"/>
</dbReference>
<proteinExistence type="inferred from homology"/>
<dbReference type="InterPro" id="IPR050154">
    <property type="entry name" value="UbiB_kinase"/>
</dbReference>
<evidence type="ECO:0000256" key="1">
    <source>
        <dbReference type="ARBA" id="ARBA00009670"/>
    </source>
</evidence>
<dbReference type="PANTHER" id="PTHR10566:SF113">
    <property type="entry name" value="PROTEIN ACTIVITY OF BC1 COMPLEX KINASE 7, CHLOROPLASTIC"/>
    <property type="match status" value="1"/>
</dbReference>
<evidence type="ECO:0000313" key="4">
    <source>
        <dbReference type="EMBL" id="QEG42333.1"/>
    </source>
</evidence>
<dbReference type="SUPFAM" id="SSF56112">
    <property type="entry name" value="Protein kinase-like (PK-like)"/>
    <property type="match status" value="1"/>
</dbReference>
<dbReference type="InterPro" id="IPR004147">
    <property type="entry name" value="ABC1_dom"/>
</dbReference>
<keyword evidence="5" id="KW-1185">Reference proteome</keyword>
<keyword evidence="2" id="KW-0472">Membrane</keyword>
<dbReference type="AlphaFoldDB" id="A0A5B9R7D1"/>
<dbReference type="Pfam" id="PF03109">
    <property type="entry name" value="ABC1"/>
    <property type="match status" value="1"/>
</dbReference>
<name>A0A5B9R7D1_9BACT</name>
<dbReference type="InterPro" id="IPR011009">
    <property type="entry name" value="Kinase-like_dom_sf"/>
</dbReference>
<keyword evidence="4" id="KW-0808">Transferase</keyword>
<organism evidence="4 5">
    <name type="scientific">Roseimaritima ulvae</name>
    <dbReference type="NCBI Taxonomy" id="980254"/>
    <lineage>
        <taxon>Bacteria</taxon>
        <taxon>Pseudomonadati</taxon>
        <taxon>Planctomycetota</taxon>
        <taxon>Planctomycetia</taxon>
        <taxon>Pirellulales</taxon>
        <taxon>Pirellulaceae</taxon>
        <taxon>Roseimaritima</taxon>
    </lineage>
</organism>
<dbReference type="EMBL" id="CP042914">
    <property type="protein sequence ID" value="QEG42333.1"/>
    <property type="molecule type" value="Genomic_DNA"/>
</dbReference>
<comment type="similarity">
    <text evidence="1">Belongs to the protein kinase superfamily. ADCK protein kinase family.</text>
</comment>
<keyword evidence="2" id="KW-0812">Transmembrane</keyword>
<sequence>MKITAIPQLYRNLKRWRQILQVLRRYGLADWLSHFPSLPFRDLLKDRHGVPLTQHSREKRVRMALTELGPTFIKLGQLLAARPDLVGTAMADELKLLRANVTPDAPDVVRRILEEELGERFSQEIAELQDTPLATASIGQVHAAELTDGRHVVIKIQRDGIEDIILQDLDVLTGLSQLAEHVEAFAPWGPAEMARQIMPMLRRELDFEREQQNMLLFDEFFAGDADVVLPEPVSELCTRRVLVMTRLDGPSVAKWDETDRDLRNALAQQVTRCYMRMLFDHGVFHADPHPGNLLALPAGQLGILDFGMVGRIDDRLRETIEEMLFAISAGDQAMVLRLVKRVGNPPPDLEDAALSVDIGDYLATYGRQGLGKFKLTSALNDLTEILHRHNIKLPSQSALLLKMLVSLEGTLSTLNAQFDSMSIMRGFVRQAMARRLSPRRRFRQARRIYLEAENFLEFAPDQVLGLLEQMRRGNISLNLEHRRLSPSVNRLVLGMLASSLFLGSSLLLALQVPPLLFPNKPFLGIHQISVVGAAGAALSLMVMLRLVLAIGRSGHLTRENDD</sequence>
<dbReference type="GO" id="GO:0016740">
    <property type="term" value="F:transferase activity"/>
    <property type="evidence" value="ECO:0007669"/>
    <property type="project" value="UniProtKB-KW"/>
</dbReference>
<dbReference type="KEGG" id="rul:UC8_43670"/>
<protein>
    <recommendedName>
        <fullName evidence="3">ABC1 atypical kinase-like domain-containing protein</fullName>
    </recommendedName>
</protein>
<feature type="transmembrane region" description="Helical" evidence="2">
    <location>
        <begin position="524"/>
        <end position="548"/>
    </location>
</feature>
<dbReference type="CDD" id="cd05121">
    <property type="entry name" value="ABC1_ADCK3-like"/>
    <property type="match status" value="1"/>
</dbReference>
<accession>A0A5B9R7D1</accession>
<dbReference type="RefSeq" id="WP_068131627.1">
    <property type="nucleotide sequence ID" value="NZ_CP042914.1"/>
</dbReference>
<feature type="transmembrane region" description="Helical" evidence="2">
    <location>
        <begin position="491"/>
        <end position="512"/>
    </location>
</feature>
<dbReference type="OrthoDB" id="9795390at2"/>